<keyword evidence="9" id="KW-1185">Reference proteome</keyword>
<keyword evidence="3 6" id="KW-0812">Transmembrane</keyword>
<dbReference type="CDD" id="cd17489">
    <property type="entry name" value="MFS_YfcJ_like"/>
    <property type="match status" value="1"/>
</dbReference>
<comment type="caution">
    <text evidence="8">The sequence shown here is derived from an EMBL/GenBank/DDBJ whole genome shotgun (WGS) entry which is preliminary data.</text>
</comment>
<feature type="domain" description="Major facilitator superfamily (MFS) profile" evidence="7">
    <location>
        <begin position="17"/>
        <end position="391"/>
    </location>
</feature>
<dbReference type="Proteomes" id="UP000323257">
    <property type="component" value="Unassembled WGS sequence"/>
</dbReference>
<evidence type="ECO:0000256" key="4">
    <source>
        <dbReference type="ARBA" id="ARBA00022989"/>
    </source>
</evidence>
<sequence>MSEPNGFEARPKLWTRDFVAVCFSSFFLFMTFYILAVTLPIFVTDTLHGGQSRIGPVMTVFVVAGLVFRPLAGKWLDEINRRTIVLIALGLFFVCSGLYMLVDSYAWLLALRLVHGVSFGIGATAIGAIAMDLVPAARKGEGVGYYSLFMSLAMVGGPAIGLMIAETGSNPLLFGTCFALALCGLVCGLSVRIPARLPRKPGPAPTGWRRFIEPAAVPIGLTGAVLAFSYGAITTFLSVYAKSLNLSAYASVFFMVFALMIILSRPFTGKMYDRSGPHPLVYPGVVLFALGMMGLGGAHSLPMFLAMGAVLGLGYGALFPSFQTIAIQSAEPHRSGLATGTFFLLFDAGYGIGSSVLGMVSARTGYHTMYIIGGIVVACSGVMYYVLHHRRTASRSAAMTTTAPHA</sequence>
<dbReference type="RefSeq" id="WP_148929426.1">
    <property type="nucleotide sequence ID" value="NZ_VNHS01000004.1"/>
</dbReference>
<proteinExistence type="predicted"/>
<dbReference type="AlphaFoldDB" id="A0A5S5CBW9"/>
<feature type="transmembrane region" description="Helical" evidence="6">
    <location>
        <begin position="246"/>
        <end position="268"/>
    </location>
</feature>
<feature type="transmembrane region" description="Helical" evidence="6">
    <location>
        <begin position="280"/>
        <end position="298"/>
    </location>
</feature>
<dbReference type="InterPro" id="IPR011701">
    <property type="entry name" value="MFS"/>
</dbReference>
<dbReference type="OrthoDB" id="9814001at2"/>
<feature type="transmembrane region" description="Helical" evidence="6">
    <location>
        <begin position="342"/>
        <end position="362"/>
    </location>
</feature>
<evidence type="ECO:0000313" key="8">
    <source>
        <dbReference type="EMBL" id="TYP75493.1"/>
    </source>
</evidence>
<feature type="transmembrane region" description="Helical" evidence="6">
    <location>
        <begin position="18"/>
        <end position="42"/>
    </location>
</feature>
<gene>
    <name evidence="8" type="ORF">BCM02_104170</name>
</gene>
<feature type="transmembrane region" description="Helical" evidence="6">
    <location>
        <begin position="304"/>
        <end position="322"/>
    </location>
</feature>
<evidence type="ECO:0000256" key="1">
    <source>
        <dbReference type="ARBA" id="ARBA00004651"/>
    </source>
</evidence>
<dbReference type="InterPro" id="IPR052714">
    <property type="entry name" value="MFS_Exporter"/>
</dbReference>
<name>A0A5S5CBW9_9BACL</name>
<feature type="transmembrane region" description="Helical" evidence="6">
    <location>
        <begin position="143"/>
        <end position="165"/>
    </location>
</feature>
<dbReference type="Gene3D" id="1.20.1250.20">
    <property type="entry name" value="MFS general substrate transporter like domains"/>
    <property type="match status" value="1"/>
</dbReference>
<protein>
    <submittedName>
        <fullName evidence="8">Putative MFS family arabinose efflux permease</fullName>
    </submittedName>
</protein>
<organism evidence="8 9">
    <name type="scientific">Paenibacillus methanolicus</name>
    <dbReference type="NCBI Taxonomy" id="582686"/>
    <lineage>
        <taxon>Bacteria</taxon>
        <taxon>Bacillati</taxon>
        <taxon>Bacillota</taxon>
        <taxon>Bacilli</taxon>
        <taxon>Bacillales</taxon>
        <taxon>Paenibacillaceae</taxon>
        <taxon>Paenibacillus</taxon>
    </lineage>
</organism>
<feature type="transmembrane region" description="Helical" evidence="6">
    <location>
        <begin position="54"/>
        <end position="72"/>
    </location>
</feature>
<evidence type="ECO:0000259" key="7">
    <source>
        <dbReference type="PROSITE" id="PS50850"/>
    </source>
</evidence>
<evidence type="ECO:0000256" key="3">
    <source>
        <dbReference type="ARBA" id="ARBA00022692"/>
    </source>
</evidence>
<dbReference type="SUPFAM" id="SSF103473">
    <property type="entry name" value="MFS general substrate transporter"/>
    <property type="match status" value="1"/>
</dbReference>
<evidence type="ECO:0000256" key="2">
    <source>
        <dbReference type="ARBA" id="ARBA00022448"/>
    </source>
</evidence>
<dbReference type="PROSITE" id="PS50850">
    <property type="entry name" value="MFS"/>
    <property type="match status" value="1"/>
</dbReference>
<dbReference type="GO" id="GO:0005886">
    <property type="term" value="C:plasma membrane"/>
    <property type="evidence" value="ECO:0007669"/>
    <property type="project" value="UniProtKB-SubCell"/>
</dbReference>
<feature type="transmembrane region" description="Helical" evidence="6">
    <location>
        <begin position="368"/>
        <end position="387"/>
    </location>
</feature>
<reference evidence="8 9" key="1">
    <citation type="submission" date="2019-07" db="EMBL/GenBank/DDBJ databases">
        <title>Genomic Encyclopedia of Type Strains, Phase III (KMG-III): the genomes of soil and plant-associated and newly described type strains.</title>
        <authorList>
            <person name="Whitman W."/>
        </authorList>
    </citation>
    <scope>NUCLEOTIDE SEQUENCE [LARGE SCALE GENOMIC DNA]</scope>
    <source>
        <strain evidence="8 9">BL24</strain>
    </source>
</reference>
<feature type="transmembrane region" description="Helical" evidence="6">
    <location>
        <begin position="216"/>
        <end position="240"/>
    </location>
</feature>
<accession>A0A5S5CBW9</accession>
<keyword evidence="5 6" id="KW-0472">Membrane</keyword>
<dbReference type="InterPro" id="IPR020846">
    <property type="entry name" value="MFS_dom"/>
</dbReference>
<dbReference type="PANTHER" id="PTHR23531:SF2">
    <property type="entry name" value="PERMEASE"/>
    <property type="match status" value="1"/>
</dbReference>
<feature type="transmembrane region" description="Helical" evidence="6">
    <location>
        <begin position="84"/>
        <end position="102"/>
    </location>
</feature>
<evidence type="ECO:0000256" key="5">
    <source>
        <dbReference type="ARBA" id="ARBA00023136"/>
    </source>
</evidence>
<dbReference type="GO" id="GO:0022857">
    <property type="term" value="F:transmembrane transporter activity"/>
    <property type="evidence" value="ECO:0007669"/>
    <property type="project" value="InterPro"/>
</dbReference>
<evidence type="ECO:0000256" key="6">
    <source>
        <dbReference type="SAM" id="Phobius"/>
    </source>
</evidence>
<dbReference type="PANTHER" id="PTHR23531">
    <property type="entry name" value="QUINOLENE RESISTANCE PROTEIN NORA"/>
    <property type="match status" value="1"/>
</dbReference>
<evidence type="ECO:0000313" key="9">
    <source>
        <dbReference type="Proteomes" id="UP000323257"/>
    </source>
</evidence>
<keyword evidence="4 6" id="KW-1133">Transmembrane helix</keyword>
<feature type="transmembrane region" description="Helical" evidence="6">
    <location>
        <begin position="108"/>
        <end position="131"/>
    </location>
</feature>
<dbReference type="InterPro" id="IPR036259">
    <property type="entry name" value="MFS_trans_sf"/>
</dbReference>
<comment type="subcellular location">
    <subcellularLocation>
        <location evidence="1">Cell membrane</location>
        <topology evidence="1">Multi-pass membrane protein</topology>
    </subcellularLocation>
</comment>
<feature type="transmembrane region" description="Helical" evidence="6">
    <location>
        <begin position="171"/>
        <end position="195"/>
    </location>
</feature>
<keyword evidence="2" id="KW-0813">Transport</keyword>
<dbReference type="EMBL" id="VNHS01000004">
    <property type="protein sequence ID" value="TYP75493.1"/>
    <property type="molecule type" value="Genomic_DNA"/>
</dbReference>
<dbReference type="Pfam" id="PF07690">
    <property type="entry name" value="MFS_1"/>
    <property type="match status" value="1"/>
</dbReference>